<dbReference type="Proteomes" id="UP001500456">
    <property type="component" value="Unassembled WGS sequence"/>
</dbReference>
<sequence>MIGLELDELSVGGCITRPPGGGEAAGRSLADRGKQGLKRSATTDATGVPLGVVSAGGQPPPHGDAPAGP</sequence>
<feature type="region of interest" description="Disordered" evidence="1">
    <location>
        <begin position="1"/>
        <end position="69"/>
    </location>
</feature>
<feature type="compositionally biased region" description="Pro residues" evidence="1">
    <location>
        <begin position="58"/>
        <end position="69"/>
    </location>
</feature>
<proteinExistence type="predicted"/>
<organism evidence="2 3">
    <name type="scientific">Streptomyces plumbiresistens</name>
    <dbReference type="NCBI Taxonomy" id="511811"/>
    <lineage>
        <taxon>Bacteria</taxon>
        <taxon>Bacillati</taxon>
        <taxon>Actinomycetota</taxon>
        <taxon>Actinomycetes</taxon>
        <taxon>Kitasatosporales</taxon>
        <taxon>Streptomycetaceae</taxon>
        <taxon>Streptomyces</taxon>
    </lineage>
</organism>
<evidence type="ECO:0000313" key="3">
    <source>
        <dbReference type="Proteomes" id="UP001500456"/>
    </source>
</evidence>
<evidence type="ECO:0000256" key="1">
    <source>
        <dbReference type="SAM" id="MobiDB-lite"/>
    </source>
</evidence>
<keyword evidence="3" id="KW-1185">Reference proteome</keyword>
<evidence type="ECO:0008006" key="4">
    <source>
        <dbReference type="Google" id="ProtNLM"/>
    </source>
</evidence>
<evidence type="ECO:0000313" key="2">
    <source>
        <dbReference type="EMBL" id="GAA4012996.1"/>
    </source>
</evidence>
<name>A0ABP7SKD3_9ACTN</name>
<protein>
    <recommendedName>
        <fullName evidence="4">Transposase</fullName>
    </recommendedName>
</protein>
<reference evidence="3" key="1">
    <citation type="journal article" date="2019" name="Int. J. Syst. Evol. Microbiol.">
        <title>The Global Catalogue of Microorganisms (GCM) 10K type strain sequencing project: providing services to taxonomists for standard genome sequencing and annotation.</title>
        <authorList>
            <consortium name="The Broad Institute Genomics Platform"/>
            <consortium name="The Broad Institute Genome Sequencing Center for Infectious Disease"/>
            <person name="Wu L."/>
            <person name="Ma J."/>
        </authorList>
    </citation>
    <scope>NUCLEOTIDE SEQUENCE [LARGE SCALE GENOMIC DNA]</scope>
    <source>
        <strain evidence="3">JCM 16924</strain>
    </source>
</reference>
<comment type="caution">
    <text evidence="2">The sequence shown here is derived from an EMBL/GenBank/DDBJ whole genome shotgun (WGS) entry which is preliminary data.</text>
</comment>
<gene>
    <name evidence="2" type="ORF">GCM10022232_63970</name>
</gene>
<dbReference type="EMBL" id="BAAAZX010000021">
    <property type="protein sequence ID" value="GAA4012996.1"/>
    <property type="molecule type" value="Genomic_DNA"/>
</dbReference>
<accession>A0ABP7SKD3</accession>